<dbReference type="NCBIfam" id="TIGR02118">
    <property type="entry name" value="EthD family reductase"/>
    <property type="match status" value="1"/>
</dbReference>
<dbReference type="Pfam" id="PF07110">
    <property type="entry name" value="EthD"/>
    <property type="match status" value="1"/>
</dbReference>
<evidence type="ECO:0000313" key="3">
    <source>
        <dbReference type="Proteomes" id="UP000656804"/>
    </source>
</evidence>
<gene>
    <name evidence="2" type="ORF">ISG29_05630</name>
</gene>
<dbReference type="Gene3D" id="3.30.70.100">
    <property type="match status" value="1"/>
</dbReference>
<organism evidence="2 3">
    <name type="scientific">Nocardioides acrostichi</name>
    <dbReference type="NCBI Taxonomy" id="2784339"/>
    <lineage>
        <taxon>Bacteria</taxon>
        <taxon>Bacillati</taxon>
        <taxon>Actinomycetota</taxon>
        <taxon>Actinomycetes</taxon>
        <taxon>Propionibacteriales</taxon>
        <taxon>Nocardioidaceae</taxon>
        <taxon>Nocardioides</taxon>
    </lineage>
</organism>
<sequence length="99" mass="10639">MFRMTVQYETPADPEAFDRAYFERHVPLCRTLPGLVGASFSKPRPLGPGPAPYLVAELDFADGEAFRAAMTSPEMATVGQDAETLPAARVMFTGEVSGG</sequence>
<feature type="domain" description="EthD" evidence="1">
    <location>
        <begin position="11"/>
        <end position="84"/>
    </location>
</feature>
<dbReference type="Proteomes" id="UP000656804">
    <property type="component" value="Unassembled WGS sequence"/>
</dbReference>
<dbReference type="SUPFAM" id="SSF54909">
    <property type="entry name" value="Dimeric alpha+beta barrel"/>
    <property type="match status" value="1"/>
</dbReference>
<evidence type="ECO:0000313" key="2">
    <source>
        <dbReference type="EMBL" id="MBF4161164.1"/>
    </source>
</evidence>
<dbReference type="InterPro" id="IPR009799">
    <property type="entry name" value="EthD_dom"/>
</dbReference>
<dbReference type="AlphaFoldDB" id="A0A930V0U0"/>
<dbReference type="RefSeq" id="WP_194502419.1">
    <property type="nucleotide sequence ID" value="NZ_JADIVZ010000002.1"/>
</dbReference>
<dbReference type="EMBL" id="JADIVZ010000002">
    <property type="protein sequence ID" value="MBF4161164.1"/>
    <property type="molecule type" value="Genomic_DNA"/>
</dbReference>
<reference evidence="2" key="1">
    <citation type="submission" date="2020-11" db="EMBL/GenBank/DDBJ databases">
        <title>Nocardioides sp. CBS4Y-1, whole genome shotgun sequence.</title>
        <authorList>
            <person name="Tuo L."/>
        </authorList>
    </citation>
    <scope>NUCLEOTIDE SEQUENCE</scope>
    <source>
        <strain evidence="2">CBS4Y-1</strain>
    </source>
</reference>
<protein>
    <submittedName>
        <fullName evidence="2">EthD family reductase</fullName>
    </submittedName>
</protein>
<comment type="caution">
    <text evidence="2">The sequence shown here is derived from an EMBL/GenBank/DDBJ whole genome shotgun (WGS) entry which is preliminary data.</text>
</comment>
<keyword evidence="3" id="KW-1185">Reference proteome</keyword>
<proteinExistence type="predicted"/>
<dbReference type="InterPro" id="IPR011008">
    <property type="entry name" value="Dimeric_a/b-barrel"/>
</dbReference>
<dbReference type="GO" id="GO:0016491">
    <property type="term" value="F:oxidoreductase activity"/>
    <property type="evidence" value="ECO:0007669"/>
    <property type="project" value="InterPro"/>
</dbReference>
<accession>A0A930V0U0</accession>
<evidence type="ECO:0000259" key="1">
    <source>
        <dbReference type="Pfam" id="PF07110"/>
    </source>
</evidence>
<name>A0A930V0U0_9ACTN</name>